<evidence type="ECO:0000259" key="8">
    <source>
        <dbReference type="Pfam" id="PF03024"/>
    </source>
</evidence>
<dbReference type="PANTHER" id="PTHR19328:SF13">
    <property type="entry name" value="HIPL1 PROTEIN"/>
    <property type="match status" value="1"/>
</dbReference>
<keyword evidence="5" id="KW-1015">Disulfide bond</keyword>
<dbReference type="InterPro" id="IPR011042">
    <property type="entry name" value="6-blade_b-propeller_TolB-like"/>
</dbReference>
<dbReference type="STRING" id="1890364.A0A2P6N8E5"/>
<dbReference type="InterPro" id="IPR018143">
    <property type="entry name" value="Folate_rcpt-like"/>
</dbReference>
<feature type="region of interest" description="Disordered" evidence="7">
    <location>
        <begin position="562"/>
        <end position="636"/>
    </location>
</feature>
<comment type="similarity">
    <text evidence="2">Belongs to the HHIP family.</text>
</comment>
<dbReference type="InterPro" id="IPR012938">
    <property type="entry name" value="Glc/Sorbosone_DH"/>
</dbReference>
<comment type="caution">
    <text evidence="10">The sequence shown here is derived from an EMBL/GenBank/DDBJ whole genome shotgun (WGS) entry which is preliminary data.</text>
</comment>
<dbReference type="OrthoDB" id="10266706at2759"/>
<dbReference type="InterPro" id="IPR011041">
    <property type="entry name" value="Quinoprot_gluc/sorb_DH_b-prop"/>
</dbReference>
<dbReference type="PANTHER" id="PTHR19328">
    <property type="entry name" value="HEDGEHOG-INTERACTING PROTEIN"/>
    <property type="match status" value="1"/>
</dbReference>
<evidence type="ECO:0000313" key="10">
    <source>
        <dbReference type="EMBL" id="PRP80222.1"/>
    </source>
</evidence>
<organism evidence="10 11">
    <name type="scientific">Planoprotostelium fungivorum</name>
    <dbReference type="NCBI Taxonomy" id="1890364"/>
    <lineage>
        <taxon>Eukaryota</taxon>
        <taxon>Amoebozoa</taxon>
        <taxon>Evosea</taxon>
        <taxon>Variosea</taxon>
        <taxon>Cavosteliida</taxon>
        <taxon>Cavosteliaceae</taxon>
        <taxon>Planoprotostelium</taxon>
    </lineage>
</organism>
<evidence type="ECO:0000256" key="5">
    <source>
        <dbReference type="ARBA" id="ARBA00023157"/>
    </source>
</evidence>
<evidence type="ECO:0000256" key="2">
    <source>
        <dbReference type="ARBA" id="ARBA00010658"/>
    </source>
</evidence>
<keyword evidence="4" id="KW-0732">Signal</keyword>
<dbReference type="GO" id="GO:0005576">
    <property type="term" value="C:extracellular region"/>
    <property type="evidence" value="ECO:0007669"/>
    <property type="project" value="UniProtKB-SubCell"/>
</dbReference>
<dbReference type="EMBL" id="MDYQ01000157">
    <property type="protein sequence ID" value="PRP80222.1"/>
    <property type="molecule type" value="Genomic_DNA"/>
</dbReference>
<evidence type="ECO:0000313" key="11">
    <source>
        <dbReference type="Proteomes" id="UP000241769"/>
    </source>
</evidence>
<evidence type="ECO:0008006" key="12">
    <source>
        <dbReference type="Google" id="ProtNLM"/>
    </source>
</evidence>
<proteinExistence type="inferred from homology"/>
<evidence type="ECO:0000256" key="1">
    <source>
        <dbReference type="ARBA" id="ARBA00004613"/>
    </source>
</evidence>
<name>A0A2P6N8E5_9EUKA</name>
<keyword evidence="6" id="KW-0325">Glycoprotein</keyword>
<reference evidence="10 11" key="1">
    <citation type="journal article" date="2018" name="Genome Biol. Evol.">
        <title>Multiple Roots of Fruiting Body Formation in Amoebozoa.</title>
        <authorList>
            <person name="Hillmann F."/>
            <person name="Forbes G."/>
            <person name="Novohradska S."/>
            <person name="Ferling I."/>
            <person name="Riege K."/>
            <person name="Groth M."/>
            <person name="Westermann M."/>
            <person name="Marz M."/>
            <person name="Spaller T."/>
            <person name="Winckler T."/>
            <person name="Schaap P."/>
            <person name="Glockner G."/>
        </authorList>
    </citation>
    <scope>NUCLEOTIDE SEQUENCE [LARGE SCALE GENOMIC DNA]</scope>
    <source>
        <strain evidence="10 11">Jena</strain>
    </source>
</reference>
<sequence length="655" mass="69487">MRPALTFQTNNFCSDYSGKTCCTTEADSQIQNLYDGLTIPDASCSAFIKATLCSRCDPWGAHLFGVEELEARTFPVLCDDYCTSFYSACANVNINWPSGQNPFNSSNTLSETFTTRDSFCSNYGPISADVACYNGTVFVPRPAPEPAAGSSEICIEQIAKSDSVNKALKLVDPNDGTNRLFIAFQSGSVQVLNRTSGAFISNLLTVPTFNNGEAGLIGIATHPHFSVNGLVYIFWSSRSVPTTCEDDDWCNGGTCNNGVCGGSFYMTNIVDEYFVANGSNTATPARRIMTIAKPFNNHNGGDLTFGPDGYLYFGTGDGGDANDPFNNALNLNRRLGKILRIDVDGSPLSGRNYTVPSSNPFLSSKFPEIYAYGLRNPWRMSFDPFNPAYLLVGDVGQDFVEEIDLVVRGGNYGWPKYEGTAITRTKTGASAINVTKPLDPIIQYFHNQTGSQGPAVIGGYVYAGSRDPCSYGKYIFADWTNIMWSSSQSSAGSGSFPFNVNSRYISRCTGDNCNGYGAIAAFSVDANQDLYVLSINGVYRLVEPSRCGITCTAQPQTSQTYSTVSDLGGLPSLPPSGGASSTTGSGSSPSSPTATVSSSSNGGSVEGTSVVDNGPEASTVASPTTTTGDRDESTSSASVTIFSAAVLAAILAMLS</sequence>
<comment type="subcellular location">
    <subcellularLocation>
        <location evidence="1">Secreted</location>
    </subcellularLocation>
</comment>
<evidence type="ECO:0000256" key="7">
    <source>
        <dbReference type="SAM" id="MobiDB-lite"/>
    </source>
</evidence>
<evidence type="ECO:0000256" key="3">
    <source>
        <dbReference type="ARBA" id="ARBA00022525"/>
    </source>
</evidence>
<feature type="compositionally biased region" description="Low complexity" evidence="7">
    <location>
        <begin position="568"/>
        <end position="611"/>
    </location>
</feature>
<evidence type="ECO:0000256" key="4">
    <source>
        <dbReference type="ARBA" id="ARBA00022729"/>
    </source>
</evidence>
<dbReference type="Pfam" id="PF07995">
    <property type="entry name" value="GSDH"/>
    <property type="match status" value="1"/>
</dbReference>
<dbReference type="InParanoid" id="A0A2P6N8E5"/>
<dbReference type="Gene3D" id="2.120.10.30">
    <property type="entry name" value="TolB, C-terminal domain"/>
    <property type="match status" value="1"/>
</dbReference>
<keyword evidence="11" id="KW-1185">Reference proteome</keyword>
<dbReference type="AlphaFoldDB" id="A0A2P6N8E5"/>
<dbReference type="Pfam" id="PF03024">
    <property type="entry name" value="Folate_rec"/>
    <property type="match status" value="1"/>
</dbReference>
<keyword evidence="3" id="KW-0964">Secreted</keyword>
<protein>
    <recommendedName>
        <fullName evidence="12">Glucose/Sorbosone dehydrogenase domain-containing protein</fullName>
    </recommendedName>
</protein>
<feature type="domain" description="Glucose/Sorbosone dehydrogenase" evidence="9">
    <location>
        <begin position="178"/>
        <end position="427"/>
    </location>
</feature>
<dbReference type="SUPFAM" id="SSF50952">
    <property type="entry name" value="Soluble quinoprotein glucose dehydrogenase"/>
    <property type="match status" value="1"/>
</dbReference>
<evidence type="ECO:0000259" key="9">
    <source>
        <dbReference type="Pfam" id="PF07995"/>
    </source>
</evidence>
<feature type="domain" description="Folate receptor-like" evidence="8">
    <location>
        <begin position="10"/>
        <end position="121"/>
    </location>
</feature>
<evidence type="ECO:0000256" key="6">
    <source>
        <dbReference type="ARBA" id="ARBA00023180"/>
    </source>
</evidence>
<accession>A0A2P6N8E5</accession>
<gene>
    <name evidence="10" type="ORF">PROFUN_12108</name>
</gene>
<dbReference type="Proteomes" id="UP000241769">
    <property type="component" value="Unassembled WGS sequence"/>
</dbReference>